<sequence>MSQDMPKDSKYRSDVVYPVANRRVVKLVGESCAVECQIEGVETKVLWAQGHSGWVEVSLKLGTKDSGLQPLTVPMLVCPGEREMPILGTNVIRHVIEDTEEEKTLVNSLQKLLPGRREGAIRSLIEAVLEEQGWPDGLEIPETVVPVNKGSSCRVQIPVINTSNRDLWLRKAPCWVVWNQSNLVSTYPVMTKMKR</sequence>
<gene>
    <name evidence="1" type="ORF">BSL78_25427</name>
</gene>
<reference evidence="1 2" key="1">
    <citation type="journal article" date="2017" name="PLoS Biol.">
        <title>The sea cucumber genome provides insights into morphological evolution and visceral regeneration.</title>
        <authorList>
            <person name="Zhang X."/>
            <person name="Sun L."/>
            <person name="Yuan J."/>
            <person name="Sun Y."/>
            <person name="Gao Y."/>
            <person name="Zhang L."/>
            <person name="Li S."/>
            <person name="Dai H."/>
            <person name="Hamel J.F."/>
            <person name="Liu C."/>
            <person name="Yu Y."/>
            <person name="Liu S."/>
            <person name="Lin W."/>
            <person name="Guo K."/>
            <person name="Jin S."/>
            <person name="Xu P."/>
            <person name="Storey K.B."/>
            <person name="Huan P."/>
            <person name="Zhang T."/>
            <person name="Zhou Y."/>
            <person name="Zhang J."/>
            <person name="Lin C."/>
            <person name="Li X."/>
            <person name="Xing L."/>
            <person name="Huo D."/>
            <person name="Sun M."/>
            <person name="Wang L."/>
            <person name="Mercier A."/>
            <person name="Li F."/>
            <person name="Yang H."/>
            <person name="Xiang J."/>
        </authorList>
    </citation>
    <scope>NUCLEOTIDE SEQUENCE [LARGE SCALE GENOMIC DNA]</scope>
    <source>
        <strain evidence="1">Shaxun</strain>
        <tissue evidence="1">Muscle</tissue>
    </source>
</reference>
<proteinExistence type="predicted"/>
<evidence type="ECO:0000313" key="2">
    <source>
        <dbReference type="Proteomes" id="UP000230750"/>
    </source>
</evidence>
<organism evidence="1 2">
    <name type="scientific">Stichopus japonicus</name>
    <name type="common">Sea cucumber</name>
    <dbReference type="NCBI Taxonomy" id="307972"/>
    <lineage>
        <taxon>Eukaryota</taxon>
        <taxon>Metazoa</taxon>
        <taxon>Echinodermata</taxon>
        <taxon>Eleutherozoa</taxon>
        <taxon>Echinozoa</taxon>
        <taxon>Holothuroidea</taxon>
        <taxon>Aspidochirotacea</taxon>
        <taxon>Aspidochirotida</taxon>
        <taxon>Stichopodidae</taxon>
        <taxon>Apostichopus</taxon>
    </lineage>
</organism>
<dbReference type="Proteomes" id="UP000230750">
    <property type="component" value="Unassembled WGS sequence"/>
</dbReference>
<protein>
    <submittedName>
        <fullName evidence="1">Uncharacterized protein</fullName>
    </submittedName>
</protein>
<comment type="caution">
    <text evidence="1">The sequence shown here is derived from an EMBL/GenBank/DDBJ whole genome shotgun (WGS) entry which is preliminary data.</text>
</comment>
<dbReference type="AlphaFoldDB" id="A0A2G8JPT6"/>
<name>A0A2G8JPT6_STIJA</name>
<keyword evidence="2" id="KW-1185">Reference proteome</keyword>
<evidence type="ECO:0000313" key="1">
    <source>
        <dbReference type="EMBL" id="PIK37739.1"/>
    </source>
</evidence>
<dbReference type="EMBL" id="MRZV01001459">
    <property type="protein sequence ID" value="PIK37739.1"/>
    <property type="molecule type" value="Genomic_DNA"/>
</dbReference>
<accession>A0A2G8JPT6</accession>